<dbReference type="RefSeq" id="WP_309488195.1">
    <property type="nucleotide sequence ID" value="NZ_JAENIG010000001.1"/>
</dbReference>
<reference evidence="1" key="1">
    <citation type="submission" date="2021-01" db="EMBL/GenBank/DDBJ databases">
        <title>Modified the classification status of verrucomicrobia.</title>
        <authorList>
            <person name="Feng X."/>
        </authorList>
    </citation>
    <scope>NUCLEOTIDE SEQUENCE</scope>
    <source>
        <strain evidence="1">5K15</strain>
    </source>
</reference>
<dbReference type="AlphaFoldDB" id="A0AAE2SB11"/>
<dbReference type="Proteomes" id="UP000634206">
    <property type="component" value="Unassembled WGS sequence"/>
</dbReference>
<gene>
    <name evidence="1" type="ORF">JIN83_01380</name>
</gene>
<dbReference type="EMBL" id="JAENIG010000001">
    <property type="protein sequence ID" value="MBK1853599.1"/>
    <property type="molecule type" value="Genomic_DNA"/>
</dbReference>
<dbReference type="Gene3D" id="1.10.510.10">
    <property type="entry name" value="Transferase(Phosphotransferase) domain 1"/>
    <property type="match status" value="1"/>
</dbReference>
<comment type="caution">
    <text evidence="1">The sequence shown here is derived from an EMBL/GenBank/DDBJ whole genome shotgun (WGS) entry which is preliminary data.</text>
</comment>
<name>A0AAE2SB11_9BACT</name>
<dbReference type="InterPro" id="IPR011009">
    <property type="entry name" value="Kinase-like_dom_sf"/>
</dbReference>
<accession>A0AAE2SB11</accession>
<sequence>METITQAQLDELCANGRAIDQKSGYPAVVLHPDGSISKIWARKKGLFSSSTLRPYAQRFVKNAQQLKARGITVPDIIRVARLENSHVRLVTYRGLPGTSIRELLEKTPQQIDMQALCQYIAELHEKGILFGGMHLGNILQMDSGFGLIDFTDVRFFRKPLTAKQRAHNLRTPLRYDEDIARIRDAELPDLVESYLAKLPATMADDVKRELSA</sequence>
<keyword evidence="2" id="KW-1185">Reference proteome</keyword>
<evidence type="ECO:0000313" key="1">
    <source>
        <dbReference type="EMBL" id="MBK1853599.1"/>
    </source>
</evidence>
<protein>
    <recommendedName>
        <fullName evidence="3">Toluene tolerance protein</fullName>
    </recommendedName>
</protein>
<evidence type="ECO:0008006" key="3">
    <source>
        <dbReference type="Google" id="ProtNLM"/>
    </source>
</evidence>
<dbReference type="SUPFAM" id="SSF56112">
    <property type="entry name" value="Protein kinase-like (PK-like)"/>
    <property type="match status" value="1"/>
</dbReference>
<evidence type="ECO:0000313" key="2">
    <source>
        <dbReference type="Proteomes" id="UP000634206"/>
    </source>
</evidence>
<proteinExistence type="predicted"/>
<organism evidence="1 2">
    <name type="scientific">Oceaniferula flava</name>
    <dbReference type="NCBI Taxonomy" id="2800421"/>
    <lineage>
        <taxon>Bacteria</taxon>
        <taxon>Pseudomonadati</taxon>
        <taxon>Verrucomicrobiota</taxon>
        <taxon>Verrucomicrobiia</taxon>
        <taxon>Verrucomicrobiales</taxon>
        <taxon>Verrucomicrobiaceae</taxon>
        <taxon>Oceaniferula</taxon>
    </lineage>
</organism>